<protein>
    <submittedName>
        <fullName evidence="2">Uncharacterized protein</fullName>
    </submittedName>
</protein>
<dbReference type="Proteomes" id="UP000828390">
    <property type="component" value="Unassembled WGS sequence"/>
</dbReference>
<feature type="region of interest" description="Disordered" evidence="1">
    <location>
        <begin position="1"/>
        <end position="26"/>
    </location>
</feature>
<accession>A0A9D4BVA3</accession>
<dbReference type="EMBL" id="JAIWYP010000014">
    <property type="protein sequence ID" value="KAH3710417.1"/>
    <property type="molecule type" value="Genomic_DNA"/>
</dbReference>
<sequence length="112" mass="12885">MASSAKYVTSRSYKENCPTPPSGHFHDDWAKNVTSRVKMRHPPPLPGSHVFQRTGTIFKLNSRIQKTNKTALPTGGHFHDEKMKTALSPWHPCFSTETNLLTKFHEDWKFDF</sequence>
<name>A0A9D4BVA3_DREPO</name>
<keyword evidence="3" id="KW-1185">Reference proteome</keyword>
<proteinExistence type="predicted"/>
<reference evidence="2" key="2">
    <citation type="submission" date="2020-11" db="EMBL/GenBank/DDBJ databases">
        <authorList>
            <person name="McCartney M.A."/>
            <person name="Auch B."/>
            <person name="Kono T."/>
            <person name="Mallez S."/>
            <person name="Becker A."/>
            <person name="Gohl D.M."/>
            <person name="Silverstein K.A.T."/>
            <person name="Koren S."/>
            <person name="Bechman K.B."/>
            <person name="Herman A."/>
            <person name="Abrahante J.E."/>
            <person name="Garbe J."/>
        </authorList>
    </citation>
    <scope>NUCLEOTIDE SEQUENCE</scope>
    <source>
        <strain evidence="2">Duluth1</strain>
        <tissue evidence="2">Whole animal</tissue>
    </source>
</reference>
<reference evidence="2" key="1">
    <citation type="journal article" date="2019" name="bioRxiv">
        <title>The Genome of the Zebra Mussel, Dreissena polymorpha: A Resource for Invasive Species Research.</title>
        <authorList>
            <person name="McCartney M.A."/>
            <person name="Auch B."/>
            <person name="Kono T."/>
            <person name="Mallez S."/>
            <person name="Zhang Y."/>
            <person name="Obille A."/>
            <person name="Becker A."/>
            <person name="Abrahante J.E."/>
            <person name="Garbe J."/>
            <person name="Badalamenti J.P."/>
            <person name="Herman A."/>
            <person name="Mangelson H."/>
            <person name="Liachko I."/>
            <person name="Sullivan S."/>
            <person name="Sone E.D."/>
            <person name="Koren S."/>
            <person name="Silverstein K.A.T."/>
            <person name="Beckman K.B."/>
            <person name="Gohl D.M."/>
        </authorList>
    </citation>
    <scope>NUCLEOTIDE SEQUENCE</scope>
    <source>
        <strain evidence="2">Duluth1</strain>
        <tissue evidence="2">Whole animal</tissue>
    </source>
</reference>
<feature type="compositionally biased region" description="Polar residues" evidence="1">
    <location>
        <begin position="1"/>
        <end position="11"/>
    </location>
</feature>
<comment type="caution">
    <text evidence="2">The sequence shown here is derived from an EMBL/GenBank/DDBJ whole genome shotgun (WGS) entry which is preliminary data.</text>
</comment>
<gene>
    <name evidence="2" type="ORF">DPMN_069897</name>
</gene>
<evidence type="ECO:0000313" key="3">
    <source>
        <dbReference type="Proteomes" id="UP000828390"/>
    </source>
</evidence>
<evidence type="ECO:0000313" key="2">
    <source>
        <dbReference type="EMBL" id="KAH3710417.1"/>
    </source>
</evidence>
<dbReference type="AlphaFoldDB" id="A0A9D4BVA3"/>
<evidence type="ECO:0000256" key="1">
    <source>
        <dbReference type="SAM" id="MobiDB-lite"/>
    </source>
</evidence>
<organism evidence="2 3">
    <name type="scientific">Dreissena polymorpha</name>
    <name type="common">Zebra mussel</name>
    <name type="synonym">Mytilus polymorpha</name>
    <dbReference type="NCBI Taxonomy" id="45954"/>
    <lineage>
        <taxon>Eukaryota</taxon>
        <taxon>Metazoa</taxon>
        <taxon>Spiralia</taxon>
        <taxon>Lophotrochozoa</taxon>
        <taxon>Mollusca</taxon>
        <taxon>Bivalvia</taxon>
        <taxon>Autobranchia</taxon>
        <taxon>Heteroconchia</taxon>
        <taxon>Euheterodonta</taxon>
        <taxon>Imparidentia</taxon>
        <taxon>Neoheterodontei</taxon>
        <taxon>Myida</taxon>
        <taxon>Dreissenoidea</taxon>
        <taxon>Dreissenidae</taxon>
        <taxon>Dreissena</taxon>
    </lineage>
</organism>